<organism evidence="2 3">
    <name type="scientific">Saccharopolyspora elongata</name>
    <dbReference type="NCBI Taxonomy" id="2530387"/>
    <lineage>
        <taxon>Bacteria</taxon>
        <taxon>Bacillati</taxon>
        <taxon>Actinomycetota</taxon>
        <taxon>Actinomycetes</taxon>
        <taxon>Pseudonocardiales</taxon>
        <taxon>Pseudonocardiaceae</taxon>
        <taxon>Saccharopolyspora</taxon>
    </lineage>
</organism>
<evidence type="ECO:0000313" key="2">
    <source>
        <dbReference type="EMBL" id="TDD42385.1"/>
    </source>
</evidence>
<dbReference type="InterPro" id="IPR038717">
    <property type="entry name" value="Tc1-like_DDE_dom"/>
</dbReference>
<protein>
    <submittedName>
        <fullName evidence="2">IS630 family transposase</fullName>
    </submittedName>
</protein>
<evidence type="ECO:0000259" key="1">
    <source>
        <dbReference type="Pfam" id="PF13358"/>
    </source>
</evidence>
<keyword evidence="3" id="KW-1185">Reference proteome</keyword>
<dbReference type="AlphaFoldDB" id="A0A4R4YCP0"/>
<accession>A0A4R4YCP0</accession>
<name>A0A4R4YCP0_9PSEU</name>
<feature type="domain" description="Tc1-like transposase DDE" evidence="1">
    <location>
        <begin position="15"/>
        <end position="151"/>
    </location>
</feature>
<dbReference type="OrthoDB" id="341531at2"/>
<dbReference type="Gene3D" id="3.30.420.10">
    <property type="entry name" value="Ribonuclease H-like superfamily/Ribonuclease H"/>
    <property type="match status" value="1"/>
</dbReference>
<dbReference type="InterPro" id="IPR047655">
    <property type="entry name" value="Transpos_IS630-like"/>
</dbReference>
<dbReference type="Proteomes" id="UP000294947">
    <property type="component" value="Unassembled WGS sequence"/>
</dbReference>
<gene>
    <name evidence="2" type="ORF">E1288_29690</name>
</gene>
<comment type="caution">
    <text evidence="2">The sequence shown here is derived from an EMBL/GenBank/DDBJ whole genome shotgun (WGS) entry which is preliminary data.</text>
</comment>
<proteinExistence type="predicted"/>
<dbReference type="InterPro" id="IPR036397">
    <property type="entry name" value="RNaseH_sf"/>
</dbReference>
<evidence type="ECO:0000313" key="3">
    <source>
        <dbReference type="Proteomes" id="UP000294947"/>
    </source>
</evidence>
<dbReference type="NCBIfam" id="NF033545">
    <property type="entry name" value="transpos_IS630"/>
    <property type="match status" value="1"/>
</dbReference>
<dbReference type="GO" id="GO:0003676">
    <property type="term" value="F:nucleic acid binding"/>
    <property type="evidence" value="ECO:0007669"/>
    <property type="project" value="InterPro"/>
</dbReference>
<dbReference type="Pfam" id="PF13358">
    <property type="entry name" value="DDE_3"/>
    <property type="match status" value="1"/>
</dbReference>
<dbReference type="EMBL" id="SMKW01000048">
    <property type="protein sequence ID" value="TDD42385.1"/>
    <property type="molecule type" value="Genomic_DNA"/>
</dbReference>
<sequence>MAQDQKNAVERGAWIVFFDESGLSLTPTVRRSWAPIGQTPVLEHRFNWKRASMAAALCYPPNPDDRRTPEVAFHVQYDSYNTETLIEVLDELRTFLAPQLVTLIWDGLPAHRSKAMTAFLATQADWLTVERLPAYAPDLNPVEALWSSVKGVELANLCPDTIDEAITCAQHGIDRVRATEHLPYSFLQHTGLSL</sequence>
<reference evidence="2 3" key="1">
    <citation type="submission" date="2019-03" db="EMBL/GenBank/DDBJ databases">
        <title>Draft genome sequences of novel Actinobacteria.</title>
        <authorList>
            <person name="Sahin N."/>
            <person name="Ay H."/>
            <person name="Saygin H."/>
        </authorList>
    </citation>
    <scope>NUCLEOTIDE SEQUENCE [LARGE SCALE GENOMIC DNA]</scope>
    <source>
        <strain evidence="2 3">7K502</strain>
    </source>
</reference>